<keyword evidence="12 14" id="KW-0067">ATP-binding</keyword>
<evidence type="ECO:0000256" key="11">
    <source>
        <dbReference type="ARBA" id="ARBA00022777"/>
    </source>
</evidence>
<comment type="caution">
    <text evidence="15">The sequence shown here is derived from an EMBL/GenBank/DDBJ whole genome shotgun (WGS) entry which is preliminary data.</text>
</comment>
<dbReference type="NCBIfam" id="NF004469">
    <property type="entry name" value="PRK05800.1"/>
    <property type="match status" value="1"/>
</dbReference>
<evidence type="ECO:0000256" key="12">
    <source>
        <dbReference type="ARBA" id="ARBA00022840"/>
    </source>
</evidence>
<keyword evidence="10 14" id="KW-0547">Nucleotide-binding</keyword>
<dbReference type="EC" id="2.7.7.62" evidence="14"/>
<evidence type="ECO:0000256" key="14">
    <source>
        <dbReference type="PIRNR" id="PIRNR006135"/>
    </source>
</evidence>
<dbReference type="Gene3D" id="3.40.50.300">
    <property type="entry name" value="P-loop containing nucleotide triphosphate hydrolases"/>
    <property type="match status" value="1"/>
</dbReference>
<dbReference type="GO" id="GO:0016779">
    <property type="term" value="F:nucleotidyltransferase activity"/>
    <property type="evidence" value="ECO:0007669"/>
    <property type="project" value="UniProtKB-KW"/>
</dbReference>
<dbReference type="Proteomes" id="UP001161423">
    <property type="component" value="Unassembled WGS sequence"/>
</dbReference>
<dbReference type="PIRSF" id="PIRSF006135">
    <property type="entry name" value="CobU"/>
    <property type="match status" value="1"/>
</dbReference>
<evidence type="ECO:0000256" key="2">
    <source>
        <dbReference type="ARBA" id="ARBA00000711"/>
    </source>
</evidence>
<proteinExistence type="inferred from homology"/>
<evidence type="ECO:0000256" key="7">
    <source>
        <dbReference type="ARBA" id="ARBA00007490"/>
    </source>
</evidence>
<dbReference type="Pfam" id="PF02283">
    <property type="entry name" value="CobU"/>
    <property type="match status" value="1"/>
</dbReference>
<dbReference type="EMBL" id="BSND01000004">
    <property type="protein sequence ID" value="GLP99512.1"/>
    <property type="molecule type" value="Genomic_DNA"/>
</dbReference>
<evidence type="ECO:0000256" key="6">
    <source>
        <dbReference type="ARBA" id="ARBA00005159"/>
    </source>
</evidence>
<evidence type="ECO:0000313" key="16">
    <source>
        <dbReference type="Proteomes" id="UP001161423"/>
    </source>
</evidence>
<dbReference type="CDD" id="cd00544">
    <property type="entry name" value="CobU"/>
    <property type="match status" value="1"/>
</dbReference>
<comment type="pathway">
    <text evidence="5 14">Cofactor biosynthesis; adenosylcobalamin biosynthesis; adenosylcobalamin from cob(II)yrinate a,c-diamide: step 6/7.</text>
</comment>
<name>A0ABQ5TTM0_9GAMM</name>
<protein>
    <recommendedName>
        <fullName evidence="14">Bifunctional adenosylcobalamin biosynthesis protein</fullName>
        <ecNumber evidence="14">2.7.1.156</ecNumber>
        <ecNumber evidence="14">2.7.7.62</ecNumber>
    </recommendedName>
</protein>
<gene>
    <name evidence="15" type="primary">cobU</name>
    <name evidence="15" type="ORF">GCM10007891_13660</name>
</gene>
<evidence type="ECO:0000256" key="1">
    <source>
        <dbReference type="ARBA" id="ARBA00000312"/>
    </source>
</evidence>
<dbReference type="InterPro" id="IPR027417">
    <property type="entry name" value="P-loop_NTPase"/>
</dbReference>
<keyword evidence="15" id="KW-0548">Nucleotidyltransferase</keyword>
<evidence type="ECO:0000256" key="10">
    <source>
        <dbReference type="ARBA" id="ARBA00022741"/>
    </source>
</evidence>
<dbReference type="PANTHER" id="PTHR34848:SF1">
    <property type="entry name" value="BIFUNCTIONAL ADENOSYLCOBALAMIN BIOSYNTHESIS PROTEIN COBU"/>
    <property type="match status" value="1"/>
</dbReference>
<evidence type="ECO:0000256" key="9">
    <source>
        <dbReference type="ARBA" id="ARBA00022679"/>
    </source>
</evidence>
<evidence type="ECO:0000313" key="15">
    <source>
        <dbReference type="EMBL" id="GLP99512.1"/>
    </source>
</evidence>
<evidence type="ECO:0000256" key="3">
    <source>
        <dbReference type="ARBA" id="ARBA00001522"/>
    </source>
</evidence>
<accession>A0ABQ5TTM0</accession>
<comment type="similarity">
    <text evidence="7 14">Belongs to the CobU/CobP family.</text>
</comment>
<comment type="catalytic activity">
    <reaction evidence="2 14">
        <text>adenosylcob(III)inamide phosphate + GTP + H(+) = adenosylcob(III)inamide-GDP + diphosphate</text>
        <dbReference type="Rhea" id="RHEA:22712"/>
        <dbReference type="ChEBI" id="CHEBI:15378"/>
        <dbReference type="ChEBI" id="CHEBI:33019"/>
        <dbReference type="ChEBI" id="CHEBI:37565"/>
        <dbReference type="ChEBI" id="CHEBI:58502"/>
        <dbReference type="ChEBI" id="CHEBI:60487"/>
        <dbReference type="EC" id="2.7.7.62"/>
    </reaction>
</comment>
<dbReference type="SUPFAM" id="SSF52540">
    <property type="entry name" value="P-loop containing nucleoside triphosphate hydrolases"/>
    <property type="match status" value="1"/>
</dbReference>
<comment type="catalytic activity">
    <reaction evidence="1 14">
        <text>adenosylcob(III)inamide + ATP = adenosylcob(III)inamide phosphate + ADP + H(+)</text>
        <dbReference type="Rhea" id="RHEA:15769"/>
        <dbReference type="ChEBI" id="CHEBI:2480"/>
        <dbReference type="ChEBI" id="CHEBI:15378"/>
        <dbReference type="ChEBI" id="CHEBI:30616"/>
        <dbReference type="ChEBI" id="CHEBI:58502"/>
        <dbReference type="ChEBI" id="CHEBI:456216"/>
        <dbReference type="EC" id="2.7.1.156"/>
    </reaction>
</comment>
<dbReference type="InterPro" id="IPR003203">
    <property type="entry name" value="CobU/CobP"/>
</dbReference>
<reference evidence="15" key="1">
    <citation type="journal article" date="2014" name="Int. J. Syst. Evol. Microbiol.">
        <title>Complete genome of a new Firmicutes species belonging to the dominant human colonic microbiota ('Ruminococcus bicirculans') reveals two chromosomes and a selective capacity to utilize plant glucans.</title>
        <authorList>
            <consortium name="NISC Comparative Sequencing Program"/>
            <person name="Wegmann U."/>
            <person name="Louis P."/>
            <person name="Goesmann A."/>
            <person name="Henrissat B."/>
            <person name="Duncan S.H."/>
            <person name="Flint H.J."/>
        </authorList>
    </citation>
    <scope>NUCLEOTIDE SEQUENCE</scope>
    <source>
        <strain evidence="15">NBRC 102424</strain>
    </source>
</reference>
<keyword evidence="16" id="KW-1185">Reference proteome</keyword>
<organism evidence="15 16">
    <name type="scientific">Methylophaga thalassica</name>
    <dbReference type="NCBI Taxonomy" id="40223"/>
    <lineage>
        <taxon>Bacteria</taxon>
        <taxon>Pseudomonadati</taxon>
        <taxon>Pseudomonadota</taxon>
        <taxon>Gammaproteobacteria</taxon>
        <taxon>Thiotrichales</taxon>
        <taxon>Piscirickettsiaceae</taxon>
        <taxon>Methylophaga</taxon>
    </lineage>
</organism>
<evidence type="ECO:0000256" key="13">
    <source>
        <dbReference type="ARBA" id="ARBA00023134"/>
    </source>
</evidence>
<keyword evidence="9 14" id="KW-0808">Transferase</keyword>
<evidence type="ECO:0000256" key="8">
    <source>
        <dbReference type="ARBA" id="ARBA00022573"/>
    </source>
</evidence>
<comment type="pathway">
    <text evidence="6 14">Cofactor biosynthesis; adenosylcobalamin biosynthesis; adenosylcobalamin from cob(II)yrinate a,c-diamide: step 5/7.</text>
</comment>
<sequence length="175" mass="19438">MSKTLILGGTKSGKSRLAEQWANATSRAVSYIATAQAHDDEMAQRIKQHQQQRPDNWPTIEQPLYLGDAINQATTDVVLVDCLTLWLTNLLLAEGDLLTEQISALLDTLQTTDKHIIMVSNETNMGVMPLGDLTRRYCDEAGVLHQRIAKMSDNVILTVAGLPHILKGQLHEQLR</sequence>
<keyword evidence="8 14" id="KW-0169">Cobalamin biosynthesis</keyword>
<keyword evidence="11 14" id="KW-0418">Kinase</keyword>
<evidence type="ECO:0000256" key="4">
    <source>
        <dbReference type="ARBA" id="ARBA00003889"/>
    </source>
</evidence>
<reference evidence="15" key="2">
    <citation type="submission" date="2023-01" db="EMBL/GenBank/DDBJ databases">
        <title>Draft genome sequence of Methylophaga thalassica strain NBRC 102424.</title>
        <authorList>
            <person name="Sun Q."/>
            <person name="Mori K."/>
        </authorList>
    </citation>
    <scope>NUCLEOTIDE SEQUENCE</scope>
    <source>
        <strain evidence="15">NBRC 102424</strain>
    </source>
</reference>
<dbReference type="RefSeq" id="WP_284450882.1">
    <property type="nucleotide sequence ID" value="NZ_BSND01000004.1"/>
</dbReference>
<comment type="function">
    <text evidence="4 14">Catalyzes ATP-dependent phosphorylation of adenosylcobinamide and addition of GMP to adenosylcobinamide phosphate.</text>
</comment>
<dbReference type="PANTHER" id="PTHR34848">
    <property type="match status" value="1"/>
</dbReference>
<dbReference type="EC" id="2.7.1.156" evidence="14"/>
<evidence type="ECO:0000256" key="5">
    <source>
        <dbReference type="ARBA" id="ARBA00004692"/>
    </source>
</evidence>
<dbReference type="GO" id="GO:0016301">
    <property type="term" value="F:kinase activity"/>
    <property type="evidence" value="ECO:0007669"/>
    <property type="project" value="UniProtKB-KW"/>
</dbReference>
<keyword evidence="13 14" id="KW-0342">GTP-binding</keyword>
<comment type="catalytic activity">
    <reaction evidence="3">
        <text>adenosylcob(III)inamide + GTP = adenosylcob(III)inamide phosphate + GDP + H(+)</text>
        <dbReference type="Rhea" id="RHEA:15765"/>
        <dbReference type="ChEBI" id="CHEBI:2480"/>
        <dbReference type="ChEBI" id="CHEBI:15378"/>
        <dbReference type="ChEBI" id="CHEBI:37565"/>
        <dbReference type="ChEBI" id="CHEBI:58189"/>
        <dbReference type="ChEBI" id="CHEBI:58502"/>
        <dbReference type="EC" id="2.7.1.156"/>
    </reaction>
</comment>